<reference evidence="1" key="1">
    <citation type="submission" date="2020-02" db="EMBL/GenBank/DDBJ databases">
        <authorList>
            <person name="Meier V. D."/>
        </authorList>
    </citation>
    <scope>NUCLEOTIDE SEQUENCE</scope>
    <source>
        <strain evidence="1">AVDCRST_MAG50</strain>
    </source>
</reference>
<accession>A0A6J4HBG5</accession>
<protein>
    <submittedName>
        <fullName evidence="1">Uncharacterized protein</fullName>
    </submittedName>
</protein>
<evidence type="ECO:0000313" key="1">
    <source>
        <dbReference type="EMBL" id="CAA9217670.1"/>
    </source>
</evidence>
<gene>
    <name evidence="1" type="ORF">AVDCRST_MAG50-308</name>
</gene>
<dbReference type="EMBL" id="CADCTF010000020">
    <property type="protein sequence ID" value="CAA9217670.1"/>
    <property type="molecule type" value="Genomic_DNA"/>
</dbReference>
<name>A0A6J4HBG5_9ACTN</name>
<organism evidence="1">
    <name type="scientific">uncultured Acidimicrobiales bacterium</name>
    <dbReference type="NCBI Taxonomy" id="310071"/>
    <lineage>
        <taxon>Bacteria</taxon>
        <taxon>Bacillati</taxon>
        <taxon>Actinomycetota</taxon>
        <taxon>Acidimicrobiia</taxon>
        <taxon>Acidimicrobiales</taxon>
        <taxon>environmental samples</taxon>
    </lineage>
</organism>
<dbReference type="AlphaFoldDB" id="A0A6J4HBG5"/>
<sequence>MTLVYAVVAVALILVIAAAVIGREARRLDAEAPRVVFDPDEAVEWVANHLPYEISAELSHDDVRRVLDWNLEYFKSKGVSANGSTPHIDTPIVVGGAETVEYVLNRARSSGVPLTSPQAHAVLDAQMGYLEAIGAIGPQAPPEENL</sequence>
<proteinExistence type="predicted"/>